<dbReference type="Gene3D" id="2.60.120.260">
    <property type="entry name" value="Galactose-binding domain-like"/>
    <property type="match status" value="1"/>
</dbReference>
<dbReference type="RefSeq" id="WP_303275990.1">
    <property type="nucleotide sequence ID" value="NZ_JAUOEK010000017.1"/>
</dbReference>
<evidence type="ECO:0000259" key="6">
    <source>
        <dbReference type="PROSITE" id="PS51723"/>
    </source>
</evidence>
<evidence type="ECO:0000256" key="4">
    <source>
        <dbReference type="ARBA" id="ARBA00023157"/>
    </source>
</evidence>
<dbReference type="InterPro" id="IPR051244">
    <property type="entry name" value="TCAF"/>
</dbReference>
<accession>A0ABT8W5B7</accession>
<reference evidence="7" key="1">
    <citation type="submission" date="2023-07" db="EMBL/GenBank/DDBJ databases">
        <title>Two novel species in the genus Flavivirga.</title>
        <authorList>
            <person name="Kwon K."/>
        </authorList>
    </citation>
    <scope>NUCLEOTIDE SEQUENCE</scope>
    <source>
        <strain evidence="7">KCTC 52353</strain>
    </source>
</reference>
<dbReference type="InterPro" id="IPR006585">
    <property type="entry name" value="FTP1"/>
</dbReference>
<gene>
    <name evidence="7" type="ORF">Q4Q35_00680</name>
</gene>
<keyword evidence="2" id="KW-0732">Signal</keyword>
<evidence type="ECO:0000256" key="3">
    <source>
        <dbReference type="ARBA" id="ARBA00022837"/>
    </source>
</evidence>
<evidence type="ECO:0000256" key="1">
    <source>
        <dbReference type="ARBA" id="ARBA00022723"/>
    </source>
</evidence>
<dbReference type="Proteomes" id="UP001176883">
    <property type="component" value="Unassembled WGS sequence"/>
</dbReference>
<dbReference type="Pfam" id="PF22633">
    <property type="entry name" value="F5_F8_type_C_2"/>
    <property type="match status" value="1"/>
</dbReference>
<dbReference type="Gene3D" id="3.40.390.80">
    <property type="entry name" value="Peptidase M60, enhancin-like domain 2"/>
    <property type="match status" value="1"/>
</dbReference>
<protein>
    <submittedName>
        <fullName evidence="7">M60 family metallopeptidase</fullName>
    </submittedName>
</protein>
<dbReference type="Pfam" id="PF18962">
    <property type="entry name" value="Por_Secre_tail"/>
    <property type="match status" value="1"/>
</dbReference>
<dbReference type="NCBIfam" id="TIGR04183">
    <property type="entry name" value="Por_Secre_tail"/>
    <property type="match status" value="1"/>
</dbReference>
<dbReference type="EMBL" id="JAUOEK010000017">
    <property type="protein sequence ID" value="MDO5968309.1"/>
    <property type="molecule type" value="Genomic_DNA"/>
</dbReference>
<keyword evidence="1" id="KW-0479">Metal-binding</keyword>
<evidence type="ECO:0000313" key="7">
    <source>
        <dbReference type="EMBL" id="MDO5968309.1"/>
    </source>
</evidence>
<dbReference type="SUPFAM" id="SSF49785">
    <property type="entry name" value="Galactose-binding domain-like"/>
    <property type="match status" value="1"/>
</dbReference>
<keyword evidence="4" id="KW-1015">Disulfide bond</keyword>
<keyword evidence="8" id="KW-1185">Reference proteome</keyword>
<evidence type="ECO:0000256" key="2">
    <source>
        <dbReference type="ARBA" id="ARBA00022729"/>
    </source>
</evidence>
<dbReference type="Pfam" id="PF17291">
    <property type="entry name" value="M60-like_N"/>
    <property type="match status" value="1"/>
</dbReference>
<dbReference type="PANTHER" id="PTHR15730:SF5">
    <property type="entry name" value="SI:CH211-210B2.2-RELATED"/>
    <property type="match status" value="1"/>
</dbReference>
<sequence>MYKLLHNIALISILLIALCLSTSANALKLYKNEIATNKIAYNNAFTETEFLSILNTIEDHISGASILSGTEIEAQQTALEAIIDVLSYSSTVIEKSFEVVELFETVKGPLFVQGSTTQGSFSRTATGLELEKFMFYLQQSIIDYSYTVDNLKNYTSVFENEGYKTADFFPGAVAAPSNSNTTVQVSINATQQATVGRPSGAEAVDAVRATGCYLAPGSLATITVPNSLVNNGFGIRVGAHTWNLENKASATRLDRVSLSYPINSTTIIVGNPLGGNIYIEVPYLANAGVISVSLKNVVRSPFFSNTKANKTSLSDWQNTQRHYPGAFADFESEKFILQVPTSWINNFNDPETMMEEWDDAVDACLELLARQTNLSDAKPPIYMQVDRTFRGGAYFPGYPMSNTNYNPLATANGDGSDHRYLQGPTATIWQDIHEWGHQFYVSKFYGEQEGIVNFFYVAVMNKKFGVDLNTAFENCLSPALNANLDDAAKMWMVTENFRQGNSMSIISGNYRHEVAYQHRGFGRYVEMVNLFGWESLENFWELVNEEHAISPNPTAHTGESADARILRMSKGAGVDVRPLIHFWGVQPDDFESLATDIEANDLKPSKLIYDQLLYYKEILPADNAELLDHALDLYPGGLSSTADTRHGNGWYYALSQVYDESYGNLGKQALQDIIDLYFPDGSPEENFIPDPNKTYYIDVPHHNLRLAATGESEDPYTTSTNTTGDDVEWKFVDKGNGYWHVQRAAGGSVPRLRTDNSANADMQGIAWNGSWTYYEFTKGASNNTFFFTLPDGPTNYKRLQVNNSGAVKMVSTNSNGTWESFSISEVTDTDDNLALYGTASQSTTAYNGAASRAIDGNTNGVYNNGSVTHTSATTGSWWQVVLAQQAHINDIVIYNRTDCCTNRLSNFTVLISDNNNNTVYNQTFTSTPNQSFTINTGGVSGRTVRVSTNLTNTALSLAEVEVFGSYTSSFSKSVNTKLPLDKNENSAVINISPNPVINHLKISINNSETTTYKIFNTIGEMVVSGNVSRSNASVNLSHLSAGIYFVRVINEQNIKTMKLIKK</sequence>
<dbReference type="InterPro" id="IPR000421">
    <property type="entry name" value="FA58C"/>
</dbReference>
<evidence type="ECO:0000259" key="5">
    <source>
        <dbReference type="PROSITE" id="PS50022"/>
    </source>
</evidence>
<dbReference type="SMART" id="SM00607">
    <property type="entry name" value="FTP"/>
    <property type="match status" value="1"/>
</dbReference>
<dbReference type="SMART" id="SM01276">
    <property type="entry name" value="M60-like"/>
    <property type="match status" value="1"/>
</dbReference>
<proteinExistence type="predicted"/>
<dbReference type="PANTHER" id="PTHR15730">
    <property type="entry name" value="EXPERIMENTAL AUTOIMMUNE PROSTATITIS ANTIGEN 2-RELATED"/>
    <property type="match status" value="1"/>
</dbReference>
<dbReference type="PROSITE" id="PS50022">
    <property type="entry name" value="FA58C_3"/>
    <property type="match status" value="1"/>
</dbReference>
<evidence type="ECO:0000313" key="8">
    <source>
        <dbReference type="Proteomes" id="UP001176883"/>
    </source>
</evidence>
<dbReference type="PROSITE" id="PS51723">
    <property type="entry name" value="PEPTIDASE_M60"/>
    <property type="match status" value="1"/>
</dbReference>
<feature type="domain" description="Peptidase M60" evidence="6">
    <location>
        <begin position="205"/>
        <end position="532"/>
    </location>
</feature>
<name>A0ABT8W5B7_9FLAO</name>
<dbReference type="Pfam" id="PF13402">
    <property type="entry name" value="Peptidase_M60"/>
    <property type="match status" value="1"/>
</dbReference>
<feature type="domain" description="F5/8 type C" evidence="5">
    <location>
        <begin position="816"/>
        <end position="965"/>
    </location>
</feature>
<dbReference type="InterPro" id="IPR031161">
    <property type="entry name" value="Peptidase_M60_dom"/>
</dbReference>
<dbReference type="InterPro" id="IPR026444">
    <property type="entry name" value="Secre_tail"/>
</dbReference>
<keyword evidence="3" id="KW-0106">Calcium</keyword>
<comment type="caution">
    <text evidence="7">The sequence shown here is derived from an EMBL/GenBank/DDBJ whole genome shotgun (WGS) entry which is preliminary data.</text>
</comment>
<organism evidence="7 8">
    <name type="scientific">Flavivirga aquimarina</name>
    <dbReference type="NCBI Taxonomy" id="2027862"/>
    <lineage>
        <taxon>Bacteria</taxon>
        <taxon>Pseudomonadati</taxon>
        <taxon>Bacteroidota</taxon>
        <taxon>Flavobacteriia</taxon>
        <taxon>Flavobacteriales</taxon>
        <taxon>Flavobacteriaceae</taxon>
        <taxon>Flavivirga</taxon>
    </lineage>
</organism>
<dbReference type="InterPro" id="IPR008979">
    <property type="entry name" value="Galactose-bd-like_sf"/>
</dbReference>
<dbReference type="InterPro" id="IPR035423">
    <property type="entry name" value="M60-like_N"/>
</dbReference>